<gene>
    <name evidence="1" type="ORF">CWI69_09980</name>
</gene>
<keyword evidence="1" id="KW-0808">Transferase</keyword>
<comment type="caution">
    <text evidence="1">The sequence shown here is derived from an EMBL/GenBank/DDBJ whole genome shotgun (WGS) entry which is preliminary data.</text>
</comment>
<reference evidence="2" key="1">
    <citation type="journal article" date="2018" name="Front. Microbiol.">
        <title>Genome-Based Analysis Reveals the Taxonomy and Diversity of the Family Idiomarinaceae.</title>
        <authorList>
            <person name="Liu Y."/>
            <person name="Lai Q."/>
            <person name="Shao Z."/>
        </authorList>
    </citation>
    <scope>NUCLEOTIDE SEQUENCE [LARGE SCALE GENOMIC DNA]</scope>
    <source>
        <strain evidence="2">BH195</strain>
    </source>
</reference>
<keyword evidence="2" id="KW-1185">Reference proteome</keyword>
<dbReference type="Gene3D" id="3.40.50.150">
    <property type="entry name" value="Vaccinia Virus protein VP39"/>
    <property type="match status" value="1"/>
</dbReference>
<sequence length="196" mass="21871">MDSNIRFYSDNAAEFSDQYDSLTFEQVHGDWIHLLDNLPQGTGVLDIGAGSGRDARALAGHGFKVTAVEPAAALRTLARQKSPGIHWVDDRLPDLEKIDTTYALVLVSAVWMHLNLYGQIESLKRVSQLLAPHGYLILTLRHGAFHDQRSGHDLSEKHIIESAGQLGLHLALSAEKTDQLERPDVRWQTLVFKKND</sequence>
<dbReference type="RefSeq" id="WP_126764063.1">
    <property type="nucleotide sequence ID" value="NZ_JBHLTZ010000010.1"/>
</dbReference>
<dbReference type="OrthoDB" id="7348755at2"/>
<organism evidence="1 2">
    <name type="scientific">Pseudidiomarina halophila</name>
    <dbReference type="NCBI Taxonomy" id="1449799"/>
    <lineage>
        <taxon>Bacteria</taxon>
        <taxon>Pseudomonadati</taxon>
        <taxon>Pseudomonadota</taxon>
        <taxon>Gammaproteobacteria</taxon>
        <taxon>Alteromonadales</taxon>
        <taxon>Idiomarinaceae</taxon>
        <taxon>Pseudidiomarina</taxon>
    </lineage>
</organism>
<dbReference type="PANTHER" id="PTHR43861">
    <property type="entry name" value="TRANS-ACONITATE 2-METHYLTRANSFERASE-RELATED"/>
    <property type="match status" value="1"/>
</dbReference>
<name>A0A432XTB8_9GAMM</name>
<evidence type="ECO:0000313" key="1">
    <source>
        <dbReference type="EMBL" id="RUO51960.1"/>
    </source>
</evidence>
<dbReference type="CDD" id="cd02440">
    <property type="entry name" value="AdoMet_MTases"/>
    <property type="match status" value="1"/>
</dbReference>
<accession>A0A432XTB8</accession>
<evidence type="ECO:0000313" key="2">
    <source>
        <dbReference type="Proteomes" id="UP000287198"/>
    </source>
</evidence>
<dbReference type="Proteomes" id="UP000287198">
    <property type="component" value="Unassembled WGS sequence"/>
</dbReference>
<proteinExistence type="predicted"/>
<dbReference type="Pfam" id="PF13489">
    <property type="entry name" value="Methyltransf_23"/>
    <property type="match status" value="1"/>
</dbReference>
<keyword evidence="1" id="KW-0489">Methyltransferase</keyword>
<dbReference type="EMBL" id="PIPW01000003">
    <property type="protein sequence ID" value="RUO51960.1"/>
    <property type="molecule type" value="Genomic_DNA"/>
</dbReference>
<dbReference type="GO" id="GO:0008168">
    <property type="term" value="F:methyltransferase activity"/>
    <property type="evidence" value="ECO:0007669"/>
    <property type="project" value="UniProtKB-KW"/>
</dbReference>
<protein>
    <submittedName>
        <fullName evidence="1">SAM-dependent methyltransferase</fullName>
    </submittedName>
</protein>
<dbReference type="SUPFAM" id="SSF53335">
    <property type="entry name" value="S-adenosyl-L-methionine-dependent methyltransferases"/>
    <property type="match status" value="1"/>
</dbReference>
<dbReference type="GO" id="GO:0032259">
    <property type="term" value="P:methylation"/>
    <property type="evidence" value="ECO:0007669"/>
    <property type="project" value="UniProtKB-KW"/>
</dbReference>
<dbReference type="InterPro" id="IPR029063">
    <property type="entry name" value="SAM-dependent_MTases_sf"/>
</dbReference>
<dbReference type="AlphaFoldDB" id="A0A432XTB8"/>